<dbReference type="RefSeq" id="WP_091062320.1">
    <property type="nucleotide sequence ID" value="NZ_FNCF01000003.1"/>
</dbReference>
<evidence type="ECO:0000313" key="1">
    <source>
        <dbReference type="EMBL" id="SDG26343.1"/>
    </source>
</evidence>
<dbReference type="AlphaFoldDB" id="A0A1G7STJ3"/>
<dbReference type="Pfam" id="PF24716">
    <property type="entry name" value="WapI"/>
    <property type="match status" value="1"/>
</dbReference>
<organism evidence="1 2">
    <name type="scientific">Klenkia brasiliensis</name>
    <dbReference type="NCBI Taxonomy" id="333142"/>
    <lineage>
        <taxon>Bacteria</taxon>
        <taxon>Bacillati</taxon>
        <taxon>Actinomycetota</taxon>
        <taxon>Actinomycetes</taxon>
        <taxon>Geodermatophilales</taxon>
        <taxon>Geodermatophilaceae</taxon>
        <taxon>Klenkia</taxon>
    </lineage>
</organism>
<evidence type="ECO:0000313" key="2">
    <source>
        <dbReference type="Proteomes" id="UP000198863"/>
    </source>
</evidence>
<keyword evidence="2" id="KW-1185">Reference proteome</keyword>
<gene>
    <name evidence="1" type="ORF">SAMN05660324_2162</name>
</gene>
<reference evidence="2" key="1">
    <citation type="submission" date="2016-10" db="EMBL/GenBank/DDBJ databases">
        <authorList>
            <person name="Varghese N."/>
            <person name="Submissions S."/>
        </authorList>
    </citation>
    <scope>NUCLEOTIDE SEQUENCE [LARGE SCALE GENOMIC DNA]</scope>
    <source>
        <strain evidence="2">DSM 44526</strain>
    </source>
</reference>
<name>A0A1G7STJ3_9ACTN</name>
<sequence length="154" mass="16586">MRLESADGALVDLRVLRRQVLEARAVELDRPDWSQTLLVVRGEVRTADGRHWVFREPCLSPWDGMRLASWLQAVAERPGGLLGEGLVFTEPALSWVLDDARDDRRLLRVHLSGPAAWTDPATGEPRGGGVPLDVGTAALTGAAGEWAAAVGDSG</sequence>
<dbReference type="EMBL" id="FNCF01000003">
    <property type="protein sequence ID" value="SDG26343.1"/>
    <property type="molecule type" value="Genomic_DNA"/>
</dbReference>
<protein>
    <submittedName>
        <fullName evidence="1">Uncharacterized protein</fullName>
    </submittedName>
</protein>
<accession>A0A1G7STJ3</accession>
<dbReference type="Proteomes" id="UP000198863">
    <property type="component" value="Unassembled WGS sequence"/>
</dbReference>
<proteinExistence type="predicted"/>
<dbReference type="OrthoDB" id="7210783at2"/>
<dbReference type="InterPro" id="IPR056510">
    <property type="entry name" value="WapI"/>
</dbReference>